<keyword evidence="3" id="KW-1185">Reference proteome</keyword>
<feature type="region of interest" description="Disordered" evidence="1">
    <location>
        <begin position="47"/>
        <end position="69"/>
    </location>
</feature>
<name>A0ABN3A1E8_9ACTN</name>
<evidence type="ECO:0000313" key="3">
    <source>
        <dbReference type="Proteomes" id="UP001422759"/>
    </source>
</evidence>
<comment type="caution">
    <text evidence="2">The sequence shown here is derived from an EMBL/GenBank/DDBJ whole genome shotgun (WGS) entry which is preliminary data.</text>
</comment>
<feature type="compositionally biased region" description="Low complexity" evidence="1">
    <location>
        <begin position="47"/>
        <end position="59"/>
    </location>
</feature>
<gene>
    <name evidence="2" type="ORF">GCM10009760_47860</name>
</gene>
<proteinExistence type="predicted"/>
<reference evidence="2 3" key="1">
    <citation type="journal article" date="2019" name="Int. J. Syst. Evol. Microbiol.">
        <title>The Global Catalogue of Microorganisms (GCM) 10K type strain sequencing project: providing services to taxonomists for standard genome sequencing and annotation.</title>
        <authorList>
            <consortium name="The Broad Institute Genomics Platform"/>
            <consortium name="The Broad Institute Genome Sequencing Center for Infectious Disease"/>
            <person name="Wu L."/>
            <person name="Ma J."/>
        </authorList>
    </citation>
    <scope>NUCLEOTIDE SEQUENCE [LARGE SCALE GENOMIC DNA]</scope>
    <source>
        <strain evidence="2 3">JCM 14560</strain>
    </source>
</reference>
<sequence length="101" mass="10405">MVVHPCHAVAHRRVPLSVVRPHVPGRAVRFVRFASALRVGAAYPADAADPAEAGRAPPRVGSAGPPVSASTGRMDCVFCAIVAGTAPPGSPAGRVRHRRSV</sequence>
<evidence type="ECO:0000256" key="1">
    <source>
        <dbReference type="SAM" id="MobiDB-lite"/>
    </source>
</evidence>
<dbReference type="Proteomes" id="UP001422759">
    <property type="component" value="Unassembled WGS sequence"/>
</dbReference>
<protein>
    <submittedName>
        <fullName evidence="2">Uncharacterized protein</fullName>
    </submittedName>
</protein>
<evidence type="ECO:0000313" key="2">
    <source>
        <dbReference type="EMBL" id="GAA2151905.1"/>
    </source>
</evidence>
<organism evidence="2 3">
    <name type="scientific">Kitasatospora kazusensis</name>
    <dbReference type="NCBI Taxonomy" id="407974"/>
    <lineage>
        <taxon>Bacteria</taxon>
        <taxon>Bacillati</taxon>
        <taxon>Actinomycetota</taxon>
        <taxon>Actinomycetes</taxon>
        <taxon>Kitasatosporales</taxon>
        <taxon>Streptomycetaceae</taxon>
        <taxon>Kitasatospora</taxon>
    </lineage>
</organism>
<accession>A0ABN3A1E8</accession>
<dbReference type="EMBL" id="BAAANT010000033">
    <property type="protein sequence ID" value="GAA2151905.1"/>
    <property type="molecule type" value="Genomic_DNA"/>
</dbReference>